<keyword evidence="3" id="KW-1185">Reference proteome</keyword>
<organism evidence="2 3">
    <name type="scientific">Pandoraea iniqua</name>
    <dbReference type="NCBI Taxonomy" id="2508288"/>
    <lineage>
        <taxon>Bacteria</taxon>
        <taxon>Pseudomonadati</taxon>
        <taxon>Pseudomonadota</taxon>
        <taxon>Betaproteobacteria</taxon>
        <taxon>Burkholderiales</taxon>
        <taxon>Burkholderiaceae</taxon>
        <taxon>Pandoraea</taxon>
    </lineage>
</organism>
<dbReference type="EMBL" id="CABPSI010000003">
    <property type="protein sequence ID" value="VVE12484.1"/>
    <property type="molecule type" value="Genomic_DNA"/>
</dbReference>
<dbReference type="AlphaFoldDB" id="A0A5E4VMF9"/>
<name>A0A5E4VMF9_9BURK</name>
<gene>
    <name evidence="2" type="ORF">PIN31115_02692</name>
</gene>
<dbReference type="InterPro" id="IPR000792">
    <property type="entry name" value="Tscrpt_reg_LuxR_C"/>
</dbReference>
<feature type="domain" description="HTH luxR-type" evidence="1">
    <location>
        <begin position="305"/>
        <end position="362"/>
    </location>
</feature>
<protein>
    <submittedName>
        <fullName evidence="2">Transcriptional regulator, LuxR family protein</fullName>
    </submittedName>
</protein>
<proteinExistence type="predicted"/>
<dbReference type="Proteomes" id="UP000333828">
    <property type="component" value="Unassembled WGS sequence"/>
</dbReference>
<dbReference type="GO" id="GO:0003677">
    <property type="term" value="F:DNA binding"/>
    <property type="evidence" value="ECO:0007669"/>
    <property type="project" value="InterPro"/>
</dbReference>
<dbReference type="Gene3D" id="1.10.10.10">
    <property type="entry name" value="Winged helix-like DNA-binding domain superfamily/Winged helix DNA-binding domain"/>
    <property type="match status" value="1"/>
</dbReference>
<accession>A0A5E4VMF9</accession>
<sequence>MTGDPMSDDISFRRASDAVQAVGAGQADWLDVVQTARDFLGAEAATFLCHDKQSRSVRFIEHAGHEDSLIQEYAQHYYQYDDSTRRFWDAPAGTWYDSSIALKHESPNDRVFWNEFMRPYQLQQLVGVVICNDSDVLTALSIQRMHVVEPNFAHAARIAEYERLLAAAFAARRAATRMSLDALGQMLDPTREGFLIASPDGWTLDAAAGLDVLLGSPDCQLVLKQRRLTHRQSDWQARLSATLAEVSTSGVAASLVVPDSWGHAFRLTLRPLGNNMNHGLRSAVGIRVERRSIFNVPTEAALREHFALTRAEARLFHHLVAGLTIGECSDVLQLGTSTLRTQLSAILRKTGCHRQGELLRLAAMLSP</sequence>
<evidence type="ECO:0000313" key="3">
    <source>
        <dbReference type="Proteomes" id="UP000333828"/>
    </source>
</evidence>
<dbReference type="InterPro" id="IPR036388">
    <property type="entry name" value="WH-like_DNA-bd_sf"/>
</dbReference>
<dbReference type="GO" id="GO:0006355">
    <property type="term" value="P:regulation of DNA-templated transcription"/>
    <property type="evidence" value="ECO:0007669"/>
    <property type="project" value="InterPro"/>
</dbReference>
<dbReference type="InterPro" id="IPR016032">
    <property type="entry name" value="Sig_transdc_resp-reg_C-effctor"/>
</dbReference>
<evidence type="ECO:0000313" key="2">
    <source>
        <dbReference type="EMBL" id="VVE12484.1"/>
    </source>
</evidence>
<reference evidence="2 3" key="1">
    <citation type="submission" date="2019-08" db="EMBL/GenBank/DDBJ databases">
        <authorList>
            <person name="Peeters C."/>
        </authorList>
    </citation>
    <scope>NUCLEOTIDE SEQUENCE [LARGE SCALE GENOMIC DNA]</scope>
    <source>
        <strain evidence="2 3">LMG 31115</strain>
    </source>
</reference>
<dbReference type="SMART" id="SM00421">
    <property type="entry name" value="HTH_LUXR"/>
    <property type="match status" value="1"/>
</dbReference>
<dbReference type="RefSeq" id="WP_150790814.1">
    <property type="nucleotide sequence ID" value="NZ_CABPSF010000003.1"/>
</dbReference>
<evidence type="ECO:0000259" key="1">
    <source>
        <dbReference type="SMART" id="SM00421"/>
    </source>
</evidence>
<dbReference type="SUPFAM" id="SSF46894">
    <property type="entry name" value="C-terminal effector domain of the bipartite response regulators"/>
    <property type="match status" value="1"/>
</dbReference>